<evidence type="ECO:0000256" key="1">
    <source>
        <dbReference type="SAM" id="MobiDB-lite"/>
    </source>
</evidence>
<reference evidence="3" key="1">
    <citation type="journal article" date="2013" name="Nature">
        <title>Draft genome of the wheat A-genome progenitor Triticum urartu.</title>
        <authorList>
            <person name="Ling H.Q."/>
            <person name="Zhao S."/>
            <person name="Liu D."/>
            <person name="Wang J."/>
            <person name="Sun H."/>
            <person name="Zhang C."/>
            <person name="Fan H."/>
            <person name="Li D."/>
            <person name="Dong L."/>
            <person name="Tao Y."/>
            <person name="Gao C."/>
            <person name="Wu H."/>
            <person name="Li Y."/>
            <person name="Cui Y."/>
            <person name="Guo X."/>
            <person name="Zheng S."/>
            <person name="Wang B."/>
            <person name="Yu K."/>
            <person name="Liang Q."/>
            <person name="Yang W."/>
            <person name="Lou X."/>
            <person name="Chen J."/>
            <person name="Feng M."/>
            <person name="Jian J."/>
            <person name="Zhang X."/>
            <person name="Luo G."/>
            <person name="Jiang Y."/>
            <person name="Liu J."/>
            <person name="Wang Z."/>
            <person name="Sha Y."/>
            <person name="Zhang B."/>
            <person name="Wu H."/>
            <person name="Tang D."/>
            <person name="Shen Q."/>
            <person name="Xue P."/>
            <person name="Zou S."/>
            <person name="Wang X."/>
            <person name="Liu X."/>
            <person name="Wang F."/>
            <person name="Yang Y."/>
            <person name="An X."/>
            <person name="Dong Z."/>
            <person name="Zhang K."/>
            <person name="Zhang X."/>
            <person name="Luo M.C."/>
            <person name="Dvorak J."/>
            <person name="Tong Y."/>
            <person name="Wang J."/>
            <person name="Yang H."/>
            <person name="Li Z."/>
            <person name="Wang D."/>
            <person name="Zhang A."/>
            <person name="Wang J."/>
        </authorList>
    </citation>
    <scope>NUCLEOTIDE SEQUENCE</scope>
    <source>
        <strain evidence="3">cv. G1812</strain>
    </source>
</reference>
<evidence type="ECO:0000313" key="2">
    <source>
        <dbReference type="EnsemblPlants" id="TuG1812G0300005784.01.T01"/>
    </source>
</evidence>
<keyword evidence="3" id="KW-1185">Reference proteome</keyword>
<dbReference type="Gramene" id="TuG1812G0300005784.01.T01">
    <property type="protein sequence ID" value="TuG1812G0300005784.01.T01"/>
    <property type="gene ID" value="TuG1812G0300005784.01"/>
</dbReference>
<evidence type="ECO:0000313" key="3">
    <source>
        <dbReference type="Proteomes" id="UP000015106"/>
    </source>
</evidence>
<proteinExistence type="predicted"/>
<protein>
    <submittedName>
        <fullName evidence="2">Uncharacterized protein</fullName>
    </submittedName>
</protein>
<feature type="compositionally biased region" description="Polar residues" evidence="1">
    <location>
        <begin position="43"/>
        <end position="58"/>
    </location>
</feature>
<organism evidence="2 3">
    <name type="scientific">Triticum urartu</name>
    <name type="common">Red wild einkorn</name>
    <name type="synonym">Crithodium urartu</name>
    <dbReference type="NCBI Taxonomy" id="4572"/>
    <lineage>
        <taxon>Eukaryota</taxon>
        <taxon>Viridiplantae</taxon>
        <taxon>Streptophyta</taxon>
        <taxon>Embryophyta</taxon>
        <taxon>Tracheophyta</taxon>
        <taxon>Spermatophyta</taxon>
        <taxon>Magnoliopsida</taxon>
        <taxon>Liliopsida</taxon>
        <taxon>Poales</taxon>
        <taxon>Poaceae</taxon>
        <taxon>BOP clade</taxon>
        <taxon>Pooideae</taxon>
        <taxon>Triticodae</taxon>
        <taxon>Triticeae</taxon>
        <taxon>Triticinae</taxon>
        <taxon>Triticum</taxon>
    </lineage>
</organism>
<accession>A0A8R7U1L0</accession>
<feature type="region of interest" description="Disordered" evidence="1">
    <location>
        <begin position="1"/>
        <end position="77"/>
    </location>
</feature>
<reference evidence="2" key="2">
    <citation type="submission" date="2018-03" db="EMBL/GenBank/DDBJ databases">
        <title>The Triticum urartu genome reveals the dynamic nature of wheat genome evolution.</title>
        <authorList>
            <person name="Ling H."/>
            <person name="Ma B."/>
            <person name="Shi X."/>
            <person name="Liu H."/>
            <person name="Dong L."/>
            <person name="Sun H."/>
            <person name="Cao Y."/>
            <person name="Gao Q."/>
            <person name="Zheng S."/>
            <person name="Li Y."/>
            <person name="Yu Y."/>
            <person name="Du H."/>
            <person name="Qi M."/>
            <person name="Li Y."/>
            <person name="Yu H."/>
            <person name="Cui Y."/>
            <person name="Wang N."/>
            <person name="Chen C."/>
            <person name="Wu H."/>
            <person name="Zhao Y."/>
            <person name="Zhang J."/>
            <person name="Li Y."/>
            <person name="Zhou W."/>
            <person name="Zhang B."/>
            <person name="Hu W."/>
            <person name="Eijk M."/>
            <person name="Tang J."/>
            <person name="Witsenboer H."/>
            <person name="Zhao S."/>
            <person name="Li Z."/>
            <person name="Zhang A."/>
            <person name="Wang D."/>
            <person name="Liang C."/>
        </authorList>
    </citation>
    <scope>NUCLEOTIDE SEQUENCE [LARGE SCALE GENOMIC DNA]</scope>
    <source>
        <strain evidence="2">cv. G1812</strain>
    </source>
</reference>
<dbReference type="AlphaFoldDB" id="A0A8R7U1L0"/>
<feature type="compositionally biased region" description="Basic and acidic residues" evidence="1">
    <location>
        <begin position="20"/>
        <end position="36"/>
    </location>
</feature>
<sequence>MAAKKRQEKIGKQKTSPKVPRGERNALLDRRNERFAGRVKTPTVRSISIPEMSSSGQPTVLEAHGASTSSSTPEYTIRSEDDMDAYLSRLMNDNVNPDSLFNDEYYLFAGEGSDADDMEHDELEDSSHNTYVDHDPLDYVYSNLPDHTHILKHAANCDHCKAKKFVSE</sequence>
<reference evidence="2" key="3">
    <citation type="submission" date="2022-06" db="UniProtKB">
        <authorList>
            <consortium name="EnsemblPlants"/>
        </authorList>
    </citation>
    <scope>IDENTIFICATION</scope>
</reference>
<dbReference type="EnsemblPlants" id="TuG1812G0300005784.01.T01">
    <property type="protein sequence ID" value="TuG1812G0300005784.01.T01"/>
    <property type="gene ID" value="TuG1812G0300005784.01"/>
</dbReference>
<name>A0A8R7U1L0_TRIUA</name>
<dbReference type="Proteomes" id="UP000015106">
    <property type="component" value="Chromosome 3"/>
</dbReference>